<gene>
    <name evidence="1" type="ORF">E2562_009479</name>
</gene>
<accession>A0A6G1BUG8</accession>
<keyword evidence="2" id="KW-1185">Reference proteome</keyword>
<organism evidence="1 2">
    <name type="scientific">Oryza meyeriana var. granulata</name>
    <dbReference type="NCBI Taxonomy" id="110450"/>
    <lineage>
        <taxon>Eukaryota</taxon>
        <taxon>Viridiplantae</taxon>
        <taxon>Streptophyta</taxon>
        <taxon>Embryophyta</taxon>
        <taxon>Tracheophyta</taxon>
        <taxon>Spermatophyta</taxon>
        <taxon>Magnoliopsida</taxon>
        <taxon>Liliopsida</taxon>
        <taxon>Poales</taxon>
        <taxon>Poaceae</taxon>
        <taxon>BOP clade</taxon>
        <taxon>Oryzoideae</taxon>
        <taxon>Oryzeae</taxon>
        <taxon>Oryzinae</taxon>
        <taxon>Oryza</taxon>
        <taxon>Oryza meyeriana</taxon>
    </lineage>
</organism>
<evidence type="ECO:0000313" key="1">
    <source>
        <dbReference type="EMBL" id="KAF0891304.1"/>
    </source>
</evidence>
<proteinExistence type="predicted"/>
<name>A0A6G1BUG8_9ORYZ</name>
<dbReference type="Proteomes" id="UP000479710">
    <property type="component" value="Unassembled WGS sequence"/>
</dbReference>
<comment type="caution">
    <text evidence="1">The sequence shown here is derived from an EMBL/GenBank/DDBJ whole genome shotgun (WGS) entry which is preliminary data.</text>
</comment>
<evidence type="ECO:0000313" key="2">
    <source>
        <dbReference type="Proteomes" id="UP000479710"/>
    </source>
</evidence>
<sequence>MQGRGEVVALAWRGGGVGLQRSGGLTAHPLRRRRRTGCVGSDLAQGSGPPTRCVLLRDAATVK</sequence>
<reference evidence="1 2" key="1">
    <citation type="submission" date="2019-11" db="EMBL/GenBank/DDBJ databases">
        <title>Whole genome sequence of Oryza granulata.</title>
        <authorList>
            <person name="Li W."/>
        </authorList>
    </citation>
    <scope>NUCLEOTIDE SEQUENCE [LARGE SCALE GENOMIC DNA]</scope>
    <source>
        <strain evidence="2">cv. Menghai</strain>
        <tissue evidence="1">Leaf</tissue>
    </source>
</reference>
<dbReference type="EMBL" id="SPHZ02000011">
    <property type="protein sequence ID" value="KAF0891304.1"/>
    <property type="molecule type" value="Genomic_DNA"/>
</dbReference>
<protein>
    <submittedName>
        <fullName evidence="1">Uncharacterized protein</fullName>
    </submittedName>
</protein>
<dbReference type="AlphaFoldDB" id="A0A6G1BUG8"/>